<dbReference type="NCBIfam" id="NF033545">
    <property type="entry name" value="transpos_IS630"/>
    <property type="match status" value="1"/>
</dbReference>
<evidence type="ECO:0000313" key="2">
    <source>
        <dbReference type="EMBL" id="HJB27686.1"/>
    </source>
</evidence>
<sequence>MGRKSTIIDLSAEDREYLEAQTRARTIQAQTVNRARILLLKADGCPINDIADKVGINRKSVMRCLNKYAEGGVENALFDAPGRGRNAEITDDEKAWIINIACQKPIDFGYAAETWTYAKLTSHINKNAEAAGYARLSTIHKSTVHSILDEAEIKPFRIKYYCENRDPDFDSKMHNVLLVYKQLSMQFDENGQFIPWEEDKQIIHVLSYDEKPGIQAIATTSQDLLPDEHHGTISRDYEYKRLGTLSLLAGIDLQTGEAIPLVSETHSSKDYIEFLKILDSKYPKGDKIRIVLDNLKVHTSEVTRNYLATVPGRFEFVFTPKHGSWLNMVEGFFSKMTKQMLRGIRVKSKEELKERIYLYFTEINEEPVVFHWKYNLDDIDVSEEIIVDTLPIKKSS</sequence>
<protein>
    <submittedName>
        <fullName evidence="2">IS630 family transposase</fullName>
    </submittedName>
</protein>
<evidence type="ECO:0000313" key="3">
    <source>
        <dbReference type="Proteomes" id="UP000823842"/>
    </source>
</evidence>
<gene>
    <name evidence="2" type="ORF">IAA06_02700</name>
</gene>
<evidence type="ECO:0000259" key="1">
    <source>
        <dbReference type="Pfam" id="PF13358"/>
    </source>
</evidence>
<accession>A0A9D2LR63</accession>
<reference evidence="2" key="2">
    <citation type="submission" date="2021-04" db="EMBL/GenBank/DDBJ databases">
        <authorList>
            <person name="Gilroy R."/>
        </authorList>
    </citation>
    <scope>NUCLEOTIDE SEQUENCE</scope>
    <source>
        <strain evidence="2">ChiSjej1B19-5720</strain>
    </source>
</reference>
<feature type="domain" description="Tc1-like transposase DDE" evidence="1">
    <location>
        <begin position="230"/>
        <end position="353"/>
    </location>
</feature>
<reference evidence="2" key="1">
    <citation type="journal article" date="2021" name="PeerJ">
        <title>Extensive microbial diversity within the chicken gut microbiome revealed by metagenomics and culture.</title>
        <authorList>
            <person name="Gilroy R."/>
            <person name="Ravi A."/>
            <person name="Getino M."/>
            <person name="Pursley I."/>
            <person name="Horton D.L."/>
            <person name="Alikhan N.F."/>
            <person name="Baker D."/>
            <person name="Gharbi K."/>
            <person name="Hall N."/>
            <person name="Watson M."/>
            <person name="Adriaenssens E.M."/>
            <person name="Foster-Nyarko E."/>
            <person name="Jarju S."/>
            <person name="Secka A."/>
            <person name="Antonio M."/>
            <person name="Oren A."/>
            <person name="Chaudhuri R.R."/>
            <person name="La Ragione R."/>
            <person name="Hildebrand F."/>
            <person name="Pallen M.J."/>
        </authorList>
    </citation>
    <scope>NUCLEOTIDE SEQUENCE</scope>
    <source>
        <strain evidence="2">ChiSjej1B19-5720</strain>
    </source>
</reference>
<dbReference type="InterPro" id="IPR038717">
    <property type="entry name" value="Tc1-like_DDE_dom"/>
</dbReference>
<dbReference type="Pfam" id="PF13358">
    <property type="entry name" value="DDE_3"/>
    <property type="match status" value="1"/>
</dbReference>
<dbReference type="Gene3D" id="3.30.420.10">
    <property type="entry name" value="Ribonuclease H-like superfamily/Ribonuclease H"/>
    <property type="match status" value="1"/>
</dbReference>
<dbReference type="SUPFAM" id="SSF46689">
    <property type="entry name" value="Homeodomain-like"/>
    <property type="match status" value="1"/>
</dbReference>
<organism evidence="2 3">
    <name type="scientific">Candidatus Blautia faecavium</name>
    <dbReference type="NCBI Taxonomy" id="2838487"/>
    <lineage>
        <taxon>Bacteria</taxon>
        <taxon>Bacillati</taxon>
        <taxon>Bacillota</taxon>
        <taxon>Clostridia</taxon>
        <taxon>Lachnospirales</taxon>
        <taxon>Lachnospiraceae</taxon>
        <taxon>Blautia</taxon>
    </lineage>
</organism>
<dbReference type="GO" id="GO:0003676">
    <property type="term" value="F:nucleic acid binding"/>
    <property type="evidence" value="ECO:0007669"/>
    <property type="project" value="InterPro"/>
</dbReference>
<dbReference type="AlphaFoldDB" id="A0A9D2LR63"/>
<proteinExistence type="predicted"/>
<name>A0A9D2LR63_9FIRM</name>
<dbReference type="Proteomes" id="UP000823842">
    <property type="component" value="Unassembled WGS sequence"/>
</dbReference>
<dbReference type="InterPro" id="IPR009057">
    <property type="entry name" value="Homeodomain-like_sf"/>
</dbReference>
<dbReference type="InterPro" id="IPR036397">
    <property type="entry name" value="RNaseH_sf"/>
</dbReference>
<dbReference type="EMBL" id="DWYZ01000061">
    <property type="protein sequence ID" value="HJB27686.1"/>
    <property type="molecule type" value="Genomic_DNA"/>
</dbReference>
<comment type="caution">
    <text evidence="2">The sequence shown here is derived from an EMBL/GenBank/DDBJ whole genome shotgun (WGS) entry which is preliminary data.</text>
</comment>
<dbReference type="Pfam" id="PF13565">
    <property type="entry name" value="HTH_32"/>
    <property type="match status" value="1"/>
</dbReference>
<dbReference type="InterPro" id="IPR047655">
    <property type="entry name" value="Transpos_IS630-like"/>
</dbReference>